<name>A0ABU8A8P8_9ACTN</name>
<dbReference type="RefSeq" id="WP_319225954.1">
    <property type="nucleotide sequence ID" value="NZ_JARUMK010000001.1"/>
</dbReference>
<proteinExistence type="predicted"/>
<evidence type="ECO:0000313" key="1">
    <source>
        <dbReference type="EMBL" id="MEH0562779.1"/>
    </source>
</evidence>
<accession>A0ABU8A8P8</accession>
<sequence length="101" mass="11283">MIAPPTVPAGQRDRLPPDVADLLGFVGVYASEHPDQRLIWFTDVTRWLEWEKDSSWSALGVDWEHPLAQLTRPPCGHDRVTPGSRRLVYARAASLSTSNCS</sequence>
<organism evidence="1 2">
    <name type="scientific">Streptomyces silvae</name>
    <dbReference type="NCBI Taxonomy" id="2803812"/>
    <lineage>
        <taxon>Bacteria</taxon>
        <taxon>Bacillati</taxon>
        <taxon>Actinomycetota</taxon>
        <taxon>Actinomycetes</taxon>
        <taxon>Kitasatosporales</taxon>
        <taxon>Streptomycetaceae</taxon>
        <taxon>Streptomyces</taxon>
    </lineage>
</organism>
<protein>
    <submittedName>
        <fullName evidence="1">Uncharacterized protein</fullName>
    </submittedName>
</protein>
<dbReference type="Proteomes" id="UP001382181">
    <property type="component" value="Unassembled WGS sequence"/>
</dbReference>
<gene>
    <name evidence="1" type="ORF">QBA37_26620</name>
</gene>
<evidence type="ECO:0000313" key="2">
    <source>
        <dbReference type="Proteomes" id="UP001382181"/>
    </source>
</evidence>
<comment type="caution">
    <text evidence="1">The sequence shown here is derived from an EMBL/GenBank/DDBJ whole genome shotgun (WGS) entry which is preliminary data.</text>
</comment>
<dbReference type="EMBL" id="JARUMK010000001">
    <property type="protein sequence ID" value="MEH0562779.1"/>
    <property type="molecule type" value="Genomic_DNA"/>
</dbReference>
<keyword evidence="2" id="KW-1185">Reference proteome</keyword>
<reference evidence="1 2" key="1">
    <citation type="submission" date="2023-04" db="EMBL/GenBank/DDBJ databases">
        <title>Genomic diversity of scab-causing Streptomyces spp. in the province of Quebec, Canada.</title>
        <authorList>
            <person name="Biessy A."/>
            <person name="Cadieux M."/>
            <person name="Ciotola M."/>
            <person name="Filion M."/>
        </authorList>
    </citation>
    <scope>NUCLEOTIDE SEQUENCE [LARGE SCALE GENOMIC DNA]</scope>
    <source>
        <strain evidence="1 2">B21-103</strain>
    </source>
</reference>